<gene>
    <name evidence="2" type="ORF">F2Q69_00003702</name>
</gene>
<reference evidence="2" key="1">
    <citation type="submission" date="2019-12" db="EMBL/GenBank/DDBJ databases">
        <title>Genome sequencing and annotation of Brassica cretica.</title>
        <authorList>
            <person name="Studholme D.J."/>
            <person name="Sarris P."/>
        </authorList>
    </citation>
    <scope>NUCLEOTIDE SEQUENCE</scope>
    <source>
        <strain evidence="2">PFS-109/04</strain>
        <tissue evidence="2">Leaf</tissue>
    </source>
</reference>
<evidence type="ECO:0000313" key="2">
    <source>
        <dbReference type="EMBL" id="KAF3510569.1"/>
    </source>
</evidence>
<dbReference type="Proteomes" id="UP000712600">
    <property type="component" value="Unassembled WGS sequence"/>
</dbReference>
<dbReference type="InterPro" id="IPR000717">
    <property type="entry name" value="PCI_dom"/>
</dbReference>
<evidence type="ECO:0000313" key="3">
    <source>
        <dbReference type="Proteomes" id="UP000712600"/>
    </source>
</evidence>
<evidence type="ECO:0000259" key="1">
    <source>
        <dbReference type="Pfam" id="PF01399"/>
    </source>
</evidence>
<dbReference type="Gene3D" id="1.25.40.570">
    <property type="match status" value="1"/>
</dbReference>
<organism evidence="2 3">
    <name type="scientific">Brassica cretica</name>
    <name type="common">Mustard</name>
    <dbReference type="NCBI Taxonomy" id="69181"/>
    <lineage>
        <taxon>Eukaryota</taxon>
        <taxon>Viridiplantae</taxon>
        <taxon>Streptophyta</taxon>
        <taxon>Embryophyta</taxon>
        <taxon>Tracheophyta</taxon>
        <taxon>Spermatophyta</taxon>
        <taxon>Magnoliopsida</taxon>
        <taxon>eudicotyledons</taxon>
        <taxon>Gunneridae</taxon>
        <taxon>Pentapetalae</taxon>
        <taxon>rosids</taxon>
        <taxon>malvids</taxon>
        <taxon>Brassicales</taxon>
        <taxon>Brassicaceae</taxon>
        <taxon>Brassiceae</taxon>
        <taxon>Brassica</taxon>
    </lineage>
</organism>
<feature type="domain" description="PCI" evidence="1">
    <location>
        <begin position="3"/>
        <end position="62"/>
    </location>
</feature>
<name>A0A8S9P4Y9_BRACR</name>
<dbReference type="AlphaFoldDB" id="A0A8S9P4Y9"/>
<accession>A0A8S9P4Y9</accession>
<protein>
    <recommendedName>
        <fullName evidence="1">PCI domain-containing protein</fullName>
    </recommendedName>
</protein>
<proteinExistence type="predicted"/>
<dbReference type="Pfam" id="PF01399">
    <property type="entry name" value="PCI"/>
    <property type="match status" value="1"/>
</dbReference>
<dbReference type="EMBL" id="QGKX02001521">
    <property type="protein sequence ID" value="KAF3510569.1"/>
    <property type="molecule type" value="Genomic_DNA"/>
</dbReference>
<sequence>MLEKMRTQAILNLLERYTTKIEISVISTKLGVKEDEGMELLRLLILNNGVHWLVDEVEGYLVRGD</sequence>
<comment type="caution">
    <text evidence="2">The sequence shown here is derived from an EMBL/GenBank/DDBJ whole genome shotgun (WGS) entry which is preliminary data.</text>
</comment>